<dbReference type="Proteomes" id="UP000274327">
    <property type="component" value="Unassembled WGS sequence"/>
</dbReference>
<dbReference type="Gene3D" id="3.90.1200.10">
    <property type="match status" value="1"/>
</dbReference>
<keyword evidence="2" id="KW-0808">Transferase</keyword>
<proteinExistence type="predicted"/>
<dbReference type="AlphaFoldDB" id="A0A3R8QUZ6"/>
<dbReference type="RefSeq" id="WP_126985780.1">
    <property type="nucleotide sequence ID" value="NZ_ML133853.1"/>
</dbReference>
<evidence type="ECO:0000313" key="3">
    <source>
        <dbReference type="Proteomes" id="UP000274327"/>
    </source>
</evidence>
<dbReference type="InterPro" id="IPR002575">
    <property type="entry name" value="Aminoglycoside_PTrfase"/>
</dbReference>
<dbReference type="EMBL" id="QOCI01000003">
    <property type="protein sequence ID" value="RRR19211.1"/>
    <property type="molecule type" value="Genomic_DNA"/>
</dbReference>
<name>A0A3R8QUZ6_9MICO</name>
<dbReference type="InterPro" id="IPR011009">
    <property type="entry name" value="Kinase-like_dom_sf"/>
</dbReference>
<keyword evidence="3" id="KW-1185">Reference proteome</keyword>
<feature type="domain" description="Aminoglycoside phosphotransferase" evidence="1">
    <location>
        <begin position="70"/>
        <end position="320"/>
    </location>
</feature>
<dbReference type="GO" id="GO:0016740">
    <property type="term" value="F:transferase activity"/>
    <property type="evidence" value="ECO:0007669"/>
    <property type="project" value="UniProtKB-KW"/>
</dbReference>
<gene>
    <name evidence="2" type="ORF">DS079_06095</name>
</gene>
<protein>
    <submittedName>
        <fullName evidence="2">Aminoglycoside phosphotransferase family protein</fullName>
    </submittedName>
</protein>
<dbReference type="InterPro" id="IPR051678">
    <property type="entry name" value="AGP_Transferase"/>
</dbReference>
<dbReference type="PANTHER" id="PTHR21310:SF40">
    <property type="entry name" value="AMINOGLYCOSIDE PHOSPHOTRANSFERASE DOMAIN-CONTAINING PROTEIN-RELATED"/>
    <property type="match status" value="1"/>
</dbReference>
<accession>A0A3R8QUZ6</accession>
<dbReference type="SUPFAM" id="SSF56112">
    <property type="entry name" value="Protein kinase-like (PK-like)"/>
    <property type="match status" value="1"/>
</dbReference>
<comment type="caution">
    <text evidence="2">The sequence shown here is derived from an EMBL/GenBank/DDBJ whole genome shotgun (WGS) entry which is preliminary data.</text>
</comment>
<evidence type="ECO:0000313" key="2">
    <source>
        <dbReference type="EMBL" id="RRR19211.1"/>
    </source>
</evidence>
<dbReference type="PANTHER" id="PTHR21310">
    <property type="entry name" value="AMINOGLYCOSIDE PHOSPHOTRANSFERASE-RELATED-RELATED"/>
    <property type="match status" value="1"/>
</dbReference>
<dbReference type="Pfam" id="PF01636">
    <property type="entry name" value="APH"/>
    <property type="match status" value="1"/>
</dbReference>
<dbReference type="GeneID" id="78120603"/>
<sequence>MIPDPRTGTPAPLDPASPAMGERIVEAWRRGALVLPLGEDDATPLRLPGLHKSALPPSLSGQARVALAGVGERFAAWRVTPQENAPVIVRIAHVAPEELHQDLGHEIAALTLIPPEAGPAPIAVHDDAATSPLGHPCVVTTEIPGVAAAPEAWTGAHLRSHARLLARLHAVPAPGRGPVSFGEDPWAAVPVGPQALLPEVEAEVESWRARHGALLAEHGLEPFFEEALARVAGIEDQIAQLDGFALCHGDLCSTNILWDGTDPSTGLPRVQYIDYEWAQGDDPARDLAIIGGPVHGGPWYVPLAEEQVTAFVDEYVRARGKLGEVPAGIADVGALRERVRAWTAYERTAMLVHVASRAATRASHRQVLPVLQGTLAAELGLDG</sequence>
<organism evidence="2 3">
    <name type="scientific">Brachybacterium paraconglomeratum</name>
    <dbReference type="NCBI Taxonomy" id="173362"/>
    <lineage>
        <taxon>Bacteria</taxon>
        <taxon>Bacillati</taxon>
        <taxon>Actinomycetota</taxon>
        <taxon>Actinomycetes</taxon>
        <taxon>Micrococcales</taxon>
        <taxon>Dermabacteraceae</taxon>
        <taxon>Brachybacterium</taxon>
    </lineage>
</organism>
<reference evidence="2 3" key="1">
    <citation type="submission" date="2018-07" db="EMBL/GenBank/DDBJ databases">
        <title>Brachybacteriurn paraconglorneratum KCTC 9916.</title>
        <authorList>
            <person name="Li Y."/>
        </authorList>
    </citation>
    <scope>NUCLEOTIDE SEQUENCE [LARGE SCALE GENOMIC DNA]</scope>
    <source>
        <strain evidence="2 3">KCTC 9916</strain>
    </source>
</reference>
<evidence type="ECO:0000259" key="1">
    <source>
        <dbReference type="Pfam" id="PF01636"/>
    </source>
</evidence>